<dbReference type="Pfam" id="PF01638">
    <property type="entry name" value="HxlR"/>
    <property type="match status" value="1"/>
</dbReference>
<dbReference type="PROSITE" id="PS51118">
    <property type="entry name" value="HTH_HXLR"/>
    <property type="match status" value="1"/>
</dbReference>
<keyword evidence="1" id="KW-0805">Transcription regulation</keyword>
<name>A0ABQ4GKH5_9ACTN</name>
<protein>
    <submittedName>
        <fullName evidence="5">Transcriptional regulator</fullName>
    </submittedName>
</protein>
<proteinExistence type="predicted"/>
<comment type="caution">
    <text evidence="5">The sequence shown here is derived from an EMBL/GenBank/DDBJ whole genome shotgun (WGS) entry which is preliminary data.</text>
</comment>
<evidence type="ECO:0000256" key="1">
    <source>
        <dbReference type="ARBA" id="ARBA00023015"/>
    </source>
</evidence>
<dbReference type="Proteomes" id="UP000660454">
    <property type="component" value="Unassembled WGS sequence"/>
</dbReference>
<keyword evidence="2" id="KW-0238">DNA-binding</keyword>
<feature type="domain" description="HTH hxlR-type" evidence="4">
    <location>
        <begin position="40"/>
        <end position="139"/>
    </location>
</feature>
<accession>A0ABQ4GKH5</accession>
<evidence type="ECO:0000313" key="6">
    <source>
        <dbReference type="Proteomes" id="UP000660454"/>
    </source>
</evidence>
<dbReference type="InterPro" id="IPR002577">
    <property type="entry name" value="HTH_HxlR"/>
</dbReference>
<dbReference type="InterPro" id="IPR036388">
    <property type="entry name" value="WH-like_DNA-bd_sf"/>
</dbReference>
<dbReference type="SMART" id="SM00418">
    <property type="entry name" value="HTH_ARSR"/>
    <property type="match status" value="1"/>
</dbReference>
<evidence type="ECO:0000313" key="5">
    <source>
        <dbReference type="EMBL" id="GIH61921.1"/>
    </source>
</evidence>
<evidence type="ECO:0000256" key="2">
    <source>
        <dbReference type="ARBA" id="ARBA00023125"/>
    </source>
</evidence>
<dbReference type="PANTHER" id="PTHR33204">
    <property type="entry name" value="TRANSCRIPTIONAL REGULATOR, MARR FAMILY"/>
    <property type="match status" value="1"/>
</dbReference>
<gene>
    <name evidence="5" type="ORF">Msi02_27380</name>
</gene>
<evidence type="ECO:0000259" key="4">
    <source>
        <dbReference type="PROSITE" id="PS51118"/>
    </source>
</evidence>
<evidence type="ECO:0000256" key="3">
    <source>
        <dbReference type="ARBA" id="ARBA00023163"/>
    </source>
</evidence>
<dbReference type="InterPro" id="IPR001845">
    <property type="entry name" value="HTH_ArsR_DNA-bd_dom"/>
</dbReference>
<dbReference type="Gene3D" id="1.10.10.10">
    <property type="entry name" value="Winged helix-like DNA-binding domain superfamily/Winged helix DNA-binding domain"/>
    <property type="match status" value="1"/>
</dbReference>
<reference evidence="5 6" key="1">
    <citation type="submission" date="2021-01" db="EMBL/GenBank/DDBJ databases">
        <title>Whole genome shotgun sequence of Microbispora siamensis NBRC 104113.</title>
        <authorList>
            <person name="Komaki H."/>
            <person name="Tamura T."/>
        </authorList>
    </citation>
    <scope>NUCLEOTIDE SEQUENCE [LARGE SCALE GENOMIC DNA]</scope>
    <source>
        <strain evidence="5 6">NBRC 104113</strain>
    </source>
</reference>
<sequence>MRGFKHARLDNASVSYNGGVTMEFEERLRDRDAWSIGDGCSAGRVLDLLSTKTVFLVVRECFYGTTRFDDFVTRIGASAPAVSRALKQLKAAGIVAPVVYREPGSRARDEYRLTEAGEDLLPVFLSLIQWGDTYLQEGRPPLSFVEAGTGRPIRVRVTAEPTPEATCDDIEIRLNPAWRRDWQGSP</sequence>
<dbReference type="EMBL" id="BOOF01000012">
    <property type="protein sequence ID" value="GIH61921.1"/>
    <property type="molecule type" value="Genomic_DNA"/>
</dbReference>
<dbReference type="PANTHER" id="PTHR33204:SF18">
    <property type="entry name" value="TRANSCRIPTIONAL REGULATORY PROTEIN"/>
    <property type="match status" value="1"/>
</dbReference>
<organism evidence="5 6">
    <name type="scientific">Microbispora siamensis</name>
    <dbReference type="NCBI Taxonomy" id="564413"/>
    <lineage>
        <taxon>Bacteria</taxon>
        <taxon>Bacillati</taxon>
        <taxon>Actinomycetota</taxon>
        <taxon>Actinomycetes</taxon>
        <taxon>Streptosporangiales</taxon>
        <taxon>Streptosporangiaceae</taxon>
        <taxon>Microbispora</taxon>
    </lineage>
</organism>
<dbReference type="InterPro" id="IPR036390">
    <property type="entry name" value="WH_DNA-bd_sf"/>
</dbReference>
<keyword evidence="3" id="KW-0804">Transcription</keyword>
<keyword evidence="6" id="KW-1185">Reference proteome</keyword>
<dbReference type="SUPFAM" id="SSF46785">
    <property type="entry name" value="Winged helix' DNA-binding domain"/>
    <property type="match status" value="1"/>
</dbReference>